<gene>
    <name evidence="2" type="ORF">I633_01620</name>
</gene>
<evidence type="ECO:0000313" key="2">
    <source>
        <dbReference type="EMBL" id="AGP76666.1"/>
    </source>
</evidence>
<dbReference type="HOGENOM" id="CLU_049873_12_0_6"/>
<dbReference type="Proteomes" id="UP000014909">
    <property type="component" value="Chromosome"/>
</dbReference>
<accession>S5AD68</accession>
<feature type="domain" description="Transposase InsH N-terminal" evidence="1">
    <location>
        <begin position="1"/>
        <end position="45"/>
    </location>
</feature>
<dbReference type="Pfam" id="PF05598">
    <property type="entry name" value="DUF772"/>
    <property type="match status" value="1"/>
</dbReference>
<evidence type="ECO:0000259" key="1">
    <source>
        <dbReference type="Pfam" id="PF05598"/>
    </source>
</evidence>
<evidence type="ECO:0000313" key="3">
    <source>
        <dbReference type="Proteomes" id="UP000014909"/>
    </source>
</evidence>
<sequence length="51" mass="6125">MDNLLPWSQLLEVIEPFYPKVGNGRRPYPLETMFRIHCMQQWYSLANKIPC</sequence>
<dbReference type="BioCyc" id="AMAC1300253:G12YX-237-MONOMER"/>
<organism evidence="2 3">
    <name type="scientific">Alteromonas mediterranea 615</name>
    <dbReference type="NCBI Taxonomy" id="1300253"/>
    <lineage>
        <taxon>Bacteria</taxon>
        <taxon>Pseudomonadati</taxon>
        <taxon>Pseudomonadota</taxon>
        <taxon>Gammaproteobacteria</taxon>
        <taxon>Alteromonadales</taxon>
        <taxon>Alteromonadaceae</taxon>
        <taxon>Alteromonas/Salinimonas group</taxon>
        <taxon>Alteromonas</taxon>
    </lineage>
</organism>
<dbReference type="AlphaFoldDB" id="S5AD68"/>
<proteinExistence type="predicted"/>
<name>S5AD68_9ALTE</name>
<protein>
    <submittedName>
        <fullName evidence="2">Transposase, IS4 family protein</fullName>
    </submittedName>
</protein>
<reference evidence="2 3" key="1">
    <citation type="journal article" date="2013" name="Genome Biol. Evol.">
        <title>Genomic Diversity of "Deep Ecotype" Alteromonas macleodii Isolates: Evidence for Pan-Mediterranean Clonal Frames.</title>
        <authorList>
            <person name="Lopez-Perez M."/>
            <person name="Gonzaga A."/>
            <person name="Rodriguez-Valera F."/>
        </authorList>
    </citation>
    <scope>NUCLEOTIDE SEQUENCE [LARGE SCALE GENOMIC DNA]</scope>
    <source>
        <strain evidence="3">'English Channel 615'</strain>
    </source>
</reference>
<dbReference type="InterPro" id="IPR008490">
    <property type="entry name" value="Transposase_InsH_N"/>
</dbReference>
<dbReference type="KEGG" id="amh:I633_01620"/>
<dbReference type="PANTHER" id="PTHR35604">
    <property type="entry name" value="TRANSPOSASE INSH FOR INSERTION SEQUENCE ELEMENT IS5A-RELATED"/>
    <property type="match status" value="1"/>
</dbReference>
<dbReference type="EMBL" id="CP004846">
    <property type="protein sequence ID" value="AGP76666.1"/>
    <property type="molecule type" value="Genomic_DNA"/>
</dbReference>
<dbReference type="PANTHER" id="PTHR35604:SF2">
    <property type="entry name" value="TRANSPOSASE INSH FOR INSERTION SEQUENCE ELEMENT IS5A-RELATED"/>
    <property type="match status" value="1"/>
</dbReference>